<keyword evidence="4" id="KW-1185">Reference proteome</keyword>
<dbReference type="AlphaFoldDB" id="A0A816CUE0"/>
<feature type="domain" description="Reverse transcriptase" evidence="1">
    <location>
        <begin position="1"/>
        <end position="122"/>
    </location>
</feature>
<name>A0A816CUE0_9BILA</name>
<dbReference type="Proteomes" id="UP000663870">
    <property type="component" value="Unassembled WGS sequence"/>
</dbReference>
<organism evidence="3 4">
    <name type="scientific">Rotaria sordida</name>
    <dbReference type="NCBI Taxonomy" id="392033"/>
    <lineage>
        <taxon>Eukaryota</taxon>
        <taxon>Metazoa</taxon>
        <taxon>Spiralia</taxon>
        <taxon>Gnathifera</taxon>
        <taxon>Rotifera</taxon>
        <taxon>Eurotatoria</taxon>
        <taxon>Bdelloidea</taxon>
        <taxon>Philodinida</taxon>
        <taxon>Philodinidae</taxon>
        <taxon>Rotaria</taxon>
    </lineage>
</organism>
<gene>
    <name evidence="3" type="ORF">JXQ802_LOCUS51222</name>
    <name evidence="2" type="ORF">PYM288_LOCUS35006</name>
</gene>
<reference evidence="3" key="1">
    <citation type="submission" date="2021-02" db="EMBL/GenBank/DDBJ databases">
        <authorList>
            <person name="Nowell W R."/>
        </authorList>
    </citation>
    <scope>NUCLEOTIDE SEQUENCE</scope>
</reference>
<dbReference type="InterPro" id="IPR000477">
    <property type="entry name" value="RT_dom"/>
</dbReference>
<sequence>MKELLNLALKNSYFQFNEKFYKQKIGLPIDDTISPILADMYMNENQKQHLDEVNIPNRIWRYVDDILIITKMSKQQLDNYAKDLNKICGTIKFTSEFEQNNELNYLDTTLTKLKIRWFRKDTDTDRLLICESSNEKSITTNIVSHMNTRI</sequence>
<proteinExistence type="predicted"/>
<accession>A0A816CUE0</accession>
<evidence type="ECO:0000313" key="2">
    <source>
        <dbReference type="EMBL" id="CAF1407123.1"/>
    </source>
</evidence>
<dbReference type="PANTHER" id="PTHR21301">
    <property type="entry name" value="REVERSE TRANSCRIPTASE"/>
    <property type="match status" value="1"/>
</dbReference>
<evidence type="ECO:0000313" key="4">
    <source>
        <dbReference type="Proteomes" id="UP000663870"/>
    </source>
</evidence>
<protein>
    <recommendedName>
        <fullName evidence="1">Reverse transcriptase domain-containing protein</fullName>
    </recommendedName>
</protein>
<dbReference type="EMBL" id="CAJNOH010005717">
    <property type="protein sequence ID" value="CAF1407123.1"/>
    <property type="molecule type" value="Genomic_DNA"/>
</dbReference>
<dbReference type="InterPro" id="IPR043502">
    <property type="entry name" value="DNA/RNA_pol_sf"/>
</dbReference>
<dbReference type="SUPFAM" id="SSF56672">
    <property type="entry name" value="DNA/RNA polymerases"/>
    <property type="match status" value="1"/>
</dbReference>
<evidence type="ECO:0000259" key="1">
    <source>
        <dbReference type="PROSITE" id="PS50878"/>
    </source>
</evidence>
<dbReference type="PANTHER" id="PTHR21301:SF10">
    <property type="entry name" value="REVERSE TRANSCRIPTASE DOMAIN-CONTAINING PROTEIN"/>
    <property type="match status" value="1"/>
</dbReference>
<dbReference type="EMBL" id="CAJNOL010007230">
    <property type="protein sequence ID" value="CAF1626346.1"/>
    <property type="molecule type" value="Genomic_DNA"/>
</dbReference>
<comment type="caution">
    <text evidence="3">The sequence shown here is derived from an EMBL/GenBank/DDBJ whole genome shotgun (WGS) entry which is preliminary data.</text>
</comment>
<dbReference type="PROSITE" id="PS50878">
    <property type="entry name" value="RT_POL"/>
    <property type="match status" value="1"/>
</dbReference>
<evidence type="ECO:0000313" key="3">
    <source>
        <dbReference type="EMBL" id="CAF1626346.1"/>
    </source>
</evidence>
<dbReference type="Proteomes" id="UP000663854">
    <property type="component" value="Unassembled WGS sequence"/>
</dbReference>